<protein>
    <recommendedName>
        <fullName evidence="4">Outer membrane beta-barrel protein</fullName>
    </recommendedName>
</protein>
<evidence type="ECO:0008006" key="4">
    <source>
        <dbReference type="Google" id="ProtNLM"/>
    </source>
</evidence>
<dbReference type="RefSeq" id="WP_265991709.1">
    <property type="nucleotide sequence ID" value="NZ_CP110973.1"/>
</dbReference>
<evidence type="ECO:0000313" key="2">
    <source>
        <dbReference type="EMBL" id="MFD1141351.1"/>
    </source>
</evidence>
<proteinExistence type="predicted"/>
<organism evidence="2 3">
    <name type="scientific">Larkinella insperata</name>
    <dbReference type="NCBI Taxonomy" id="332158"/>
    <lineage>
        <taxon>Bacteria</taxon>
        <taxon>Pseudomonadati</taxon>
        <taxon>Bacteroidota</taxon>
        <taxon>Cytophagia</taxon>
        <taxon>Cytophagales</taxon>
        <taxon>Spirosomataceae</taxon>
        <taxon>Larkinella</taxon>
    </lineage>
</organism>
<feature type="chain" id="PRO_5046481536" description="Outer membrane beta-barrel protein" evidence="1">
    <location>
        <begin position="19"/>
        <end position="255"/>
    </location>
</feature>
<gene>
    <name evidence="2" type="ORF">ACFQ4C_09535</name>
</gene>
<accession>A0ABW3Q808</accession>
<reference evidence="3" key="1">
    <citation type="journal article" date="2019" name="Int. J. Syst. Evol. Microbiol.">
        <title>The Global Catalogue of Microorganisms (GCM) 10K type strain sequencing project: providing services to taxonomists for standard genome sequencing and annotation.</title>
        <authorList>
            <consortium name="The Broad Institute Genomics Platform"/>
            <consortium name="The Broad Institute Genome Sequencing Center for Infectious Disease"/>
            <person name="Wu L."/>
            <person name="Ma J."/>
        </authorList>
    </citation>
    <scope>NUCLEOTIDE SEQUENCE [LARGE SCALE GENOMIC DNA]</scope>
    <source>
        <strain evidence="3">CCUG 55608</strain>
    </source>
</reference>
<dbReference type="EMBL" id="JBHTLP010000008">
    <property type="protein sequence ID" value="MFD1141351.1"/>
    <property type="molecule type" value="Genomic_DNA"/>
</dbReference>
<evidence type="ECO:0000313" key="3">
    <source>
        <dbReference type="Proteomes" id="UP001597116"/>
    </source>
</evidence>
<feature type="signal peptide" evidence="1">
    <location>
        <begin position="1"/>
        <end position="18"/>
    </location>
</feature>
<keyword evidence="3" id="KW-1185">Reference proteome</keyword>
<keyword evidence="1" id="KW-0732">Signal</keyword>
<evidence type="ECO:0000256" key="1">
    <source>
        <dbReference type="SAM" id="SignalP"/>
    </source>
</evidence>
<sequence>MRKTVTLLFALISAAAFSQSPTSSRLSSGLDVGAAFKKNYLAPSITYYEMLNLDANQVFSIGWTVRTSAFYASNAEYITAPAKLTREKTGFQALGASLVPANIDTMQFDRVSVTSVNFGLRAQIKLGPVEIGAGTDLLGLAFGKNREGNYRSSKGTFQRTNTNNEVDTVSFAKFPLQYAQPQRVNARLLGDNNLGALSSEVYIRLQATRRVGIKAGYQWITTEMRASNVNLEDKNRRFRNRASMTYVALTFPFFK</sequence>
<dbReference type="Proteomes" id="UP001597116">
    <property type="component" value="Unassembled WGS sequence"/>
</dbReference>
<name>A0ABW3Q808_9BACT</name>
<comment type="caution">
    <text evidence="2">The sequence shown here is derived from an EMBL/GenBank/DDBJ whole genome shotgun (WGS) entry which is preliminary data.</text>
</comment>